<dbReference type="Proteomes" id="UP000001357">
    <property type="component" value="Unassembled WGS sequence"/>
</dbReference>
<keyword evidence="9 11" id="KW-1133">Transmembrane helix</keyword>
<dbReference type="InterPro" id="IPR002610">
    <property type="entry name" value="Peptidase_S54_rhomboid-like"/>
</dbReference>
<dbReference type="Gene3D" id="1.20.1540.10">
    <property type="entry name" value="Rhomboid-like"/>
    <property type="match status" value="1"/>
</dbReference>
<dbReference type="SUPFAM" id="SSF50044">
    <property type="entry name" value="SH3-domain"/>
    <property type="match status" value="1"/>
</dbReference>
<feature type="transmembrane region" description="Helical" evidence="11">
    <location>
        <begin position="576"/>
        <end position="594"/>
    </location>
</feature>
<keyword evidence="6 11" id="KW-0812">Transmembrane</keyword>
<feature type="region of interest" description="Disordered" evidence="12">
    <location>
        <begin position="349"/>
        <end position="385"/>
    </location>
</feature>
<dbReference type="KEGG" id="mbr:MONBRDRAFT_11381"/>
<dbReference type="InterPro" id="IPR035952">
    <property type="entry name" value="Rhomboid-like_sf"/>
</dbReference>
<dbReference type="InParanoid" id="A9V932"/>
<evidence type="ECO:0000256" key="2">
    <source>
        <dbReference type="ARBA" id="ARBA00004141"/>
    </source>
</evidence>
<dbReference type="GO" id="GO:0004252">
    <property type="term" value="F:serine-type endopeptidase activity"/>
    <property type="evidence" value="ECO:0000318"/>
    <property type="project" value="GO_Central"/>
</dbReference>
<evidence type="ECO:0000256" key="10">
    <source>
        <dbReference type="ARBA" id="ARBA00023136"/>
    </source>
</evidence>
<dbReference type="PANTHER" id="PTHR22936:SF69">
    <property type="entry name" value="RHOMBOID-LIKE PROTEIN"/>
    <property type="match status" value="1"/>
</dbReference>
<keyword evidence="7 11" id="KW-0378">Hydrolase</keyword>
<feature type="transmembrane region" description="Helical" evidence="11">
    <location>
        <begin position="552"/>
        <end position="570"/>
    </location>
</feature>
<organism evidence="14 15">
    <name type="scientific">Monosiga brevicollis</name>
    <name type="common">Choanoflagellate</name>
    <dbReference type="NCBI Taxonomy" id="81824"/>
    <lineage>
        <taxon>Eukaryota</taxon>
        <taxon>Choanoflagellata</taxon>
        <taxon>Craspedida</taxon>
        <taxon>Salpingoecidae</taxon>
        <taxon>Monosiga</taxon>
    </lineage>
</organism>
<dbReference type="RefSeq" id="XP_001749177.1">
    <property type="nucleotide sequence ID" value="XM_001749125.1"/>
</dbReference>
<feature type="transmembrane region" description="Helical" evidence="11">
    <location>
        <begin position="461"/>
        <end position="484"/>
    </location>
</feature>
<accession>A9V932</accession>
<protein>
    <recommendedName>
        <fullName evidence="4">rhomboid protease</fullName>
        <ecNumber evidence="4">3.4.21.105</ecNumber>
    </recommendedName>
</protein>
<dbReference type="PANTHER" id="PTHR22936">
    <property type="entry name" value="RHOMBOID-RELATED"/>
    <property type="match status" value="1"/>
</dbReference>
<dbReference type="GO" id="GO:0016020">
    <property type="term" value="C:membrane"/>
    <property type="evidence" value="ECO:0007669"/>
    <property type="project" value="UniProtKB-SubCell"/>
</dbReference>
<dbReference type="SUPFAM" id="SSF144091">
    <property type="entry name" value="Rhomboid-like"/>
    <property type="match status" value="1"/>
</dbReference>
<evidence type="ECO:0000256" key="5">
    <source>
        <dbReference type="ARBA" id="ARBA00022670"/>
    </source>
</evidence>
<evidence type="ECO:0000256" key="4">
    <source>
        <dbReference type="ARBA" id="ARBA00013039"/>
    </source>
</evidence>
<dbReference type="InterPro" id="IPR022764">
    <property type="entry name" value="Peptidase_S54_rhomboid_dom"/>
</dbReference>
<sequence>MNRSGRVGPLPPLQLSPRRQSRMLTLEETTNASPGASSVFWAESAPQSPLRDTITPSHVNLIKSPTTATRHSRLGLFNSSHTTIVTQLSYRDDQSEHASLDLADASSPHVSKRGGTYLQGLLQYVVPHQGRLDPEFSPFGHMYTLYVPDSADQLYFDAGAYNGRVLINGEPPQQPVTVAHATTAQVVVLEVFSQPPTTVRTAPDLVTPDADLGGPTTETEGTEPDALMQVRVSYSLHIVRVPANDSRLAPPIKSRAQFLEEAVQQPPNDEAMMVVRARTSEFPDDLTLVPGTLLDAEVVTEDWAFGTTRSVRPESGWFPLACVEPMTQHAPRLQASCRLGLAWENWPTQLPSMPARGQQRRESHPSQREHANPDMPDRDGMSDDDDYSDSGWLGSIYCGGGVPYMTVLLCVTNLALWLASLGSDEGTATLQENPLIGASMKTLRDYGACDPHSLREGQLQLLVSPVLVSRGVIALIHDIICLALMGVPFEHAHGAWAMVVLAVCATSCGTAVAAVATAPWITTGPAALVAGLMATNVGVVVADEVQGARRRLVLWTCSMVLVTSVILALFPGASWWYLLGGFFGGAAAGLYFHCRSEDTLSAKLAVVDPSRRAFQTRRARYALLFLLVTFVVTLESRRKKQAVLPCPCHRLTCIDLATRPPTLN</sequence>
<evidence type="ECO:0000256" key="12">
    <source>
        <dbReference type="SAM" id="MobiDB-lite"/>
    </source>
</evidence>
<feature type="region of interest" description="Disordered" evidence="12">
    <location>
        <begin position="199"/>
        <end position="222"/>
    </location>
</feature>
<dbReference type="InterPro" id="IPR036028">
    <property type="entry name" value="SH3-like_dom_sf"/>
</dbReference>
<reference evidence="14 15" key="1">
    <citation type="journal article" date="2008" name="Nature">
        <title>The genome of the choanoflagellate Monosiga brevicollis and the origin of metazoans.</title>
        <authorList>
            <consortium name="JGI Sequencing"/>
            <person name="King N."/>
            <person name="Westbrook M.J."/>
            <person name="Young S.L."/>
            <person name="Kuo A."/>
            <person name="Abedin M."/>
            <person name="Chapman J."/>
            <person name="Fairclough S."/>
            <person name="Hellsten U."/>
            <person name="Isogai Y."/>
            <person name="Letunic I."/>
            <person name="Marr M."/>
            <person name="Pincus D."/>
            <person name="Putnam N."/>
            <person name="Rokas A."/>
            <person name="Wright K.J."/>
            <person name="Zuzow R."/>
            <person name="Dirks W."/>
            <person name="Good M."/>
            <person name="Goodstein D."/>
            <person name="Lemons D."/>
            <person name="Li W."/>
            <person name="Lyons J.B."/>
            <person name="Morris A."/>
            <person name="Nichols S."/>
            <person name="Richter D.J."/>
            <person name="Salamov A."/>
            <person name="Bork P."/>
            <person name="Lim W.A."/>
            <person name="Manning G."/>
            <person name="Miller W.T."/>
            <person name="McGinnis W."/>
            <person name="Shapiro H."/>
            <person name="Tjian R."/>
            <person name="Grigoriev I.V."/>
            <person name="Rokhsar D."/>
        </authorList>
    </citation>
    <scope>NUCLEOTIDE SEQUENCE [LARGE SCALE GENOMIC DNA]</scope>
    <source>
        <strain evidence="15">MX1 / ATCC 50154</strain>
    </source>
</reference>
<comment type="function">
    <text evidence="11">Serine protease involved in intramembrane proteolysis.</text>
</comment>
<dbReference type="EC" id="3.4.21.105" evidence="4"/>
<evidence type="ECO:0000259" key="13">
    <source>
        <dbReference type="Pfam" id="PF01694"/>
    </source>
</evidence>
<evidence type="ECO:0000313" key="14">
    <source>
        <dbReference type="EMBL" id="EDQ85983.1"/>
    </source>
</evidence>
<dbReference type="Pfam" id="PF01694">
    <property type="entry name" value="Rhomboid"/>
    <property type="match status" value="1"/>
</dbReference>
<evidence type="ECO:0000256" key="1">
    <source>
        <dbReference type="ARBA" id="ARBA00000156"/>
    </source>
</evidence>
<comment type="similarity">
    <text evidence="3 11">Belongs to the peptidase S54 family.</text>
</comment>
<evidence type="ECO:0000256" key="3">
    <source>
        <dbReference type="ARBA" id="ARBA00009045"/>
    </source>
</evidence>
<dbReference type="AlphaFoldDB" id="A9V932"/>
<gene>
    <name evidence="14" type="ORF">MONBRDRAFT_11381</name>
</gene>
<feature type="compositionally biased region" description="Basic and acidic residues" evidence="12">
    <location>
        <begin position="359"/>
        <end position="381"/>
    </location>
</feature>
<evidence type="ECO:0000256" key="8">
    <source>
        <dbReference type="ARBA" id="ARBA00022825"/>
    </source>
</evidence>
<keyword evidence="5 11" id="KW-0645">Protease</keyword>
<keyword evidence="15" id="KW-1185">Reference proteome</keyword>
<feature type="transmembrane region" description="Helical" evidence="11">
    <location>
        <begin position="527"/>
        <end position="545"/>
    </location>
</feature>
<comment type="caution">
    <text evidence="11">Lacks conserved residue(s) required for the propagation of feature annotation.</text>
</comment>
<keyword evidence="10 11" id="KW-0472">Membrane</keyword>
<dbReference type="EMBL" id="CH991569">
    <property type="protein sequence ID" value="EDQ85983.1"/>
    <property type="molecule type" value="Genomic_DNA"/>
</dbReference>
<comment type="catalytic activity">
    <reaction evidence="1 11">
        <text>Cleaves type-1 transmembrane domains using a catalytic dyad composed of serine and histidine that are contributed by different transmembrane domains.</text>
        <dbReference type="EC" id="3.4.21.105"/>
    </reaction>
</comment>
<evidence type="ECO:0000256" key="7">
    <source>
        <dbReference type="ARBA" id="ARBA00022801"/>
    </source>
</evidence>
<comment type="subcellular location">
    <subcellularLocation>
        <location evidence="2 11">Membrane</location>
        <topology evidence="2 11">Multi-pass membrane protein</topology>
    </subcellularLocation>
</comment>
<dbReference type="GO" id="GO:0006508">
    <property type="term" value="P:proteolysis"/>
    <property type="evidence" value="ECO:0007669"/>
    <property type="project" value="UniProtKB-KW"/>
</dbReference>
<evidence type="ECO:0000256" key="9">
    <source>
        <dbReference type="ARBA" id="ARBA00022989"/>
    </source>
</evidence>
<proteinExistence type="inferred from homology"/>
<name>A9V932_MONBE</name>
<keyword evidence="8 11" id="KW-0720">Serine protease</keyword>
<evidence type="ECO:0000256" key="6">
    <source>
        <dbReference type="ARBA" id="ARBA00022692"/>
    </source>
</evidence>
<evidence type="ECO:0000256" key="11">
    <source>
        <dbReference type="RuleBase" id="RU362115"/>
    </source>
</evidence>
<feature type="transmembrane region" description="Helical" evidence="11">
    <location>
        <begin position="496"/>
        <end position="521"/>
    </location>
</feature>
<evidence type="ECO:0000313" key="15">
    <source>
        <dbReference type="Proteomes" id="UP000001357"/>
    </source>
</evidence>
<dbReference type="GeneID" id="5894472"/>
<feature type="domain" description="Peptidase S54 rhomboid" evidence="13">
    <location>
        <begin position="457"/>
        <end position="593"/>
    </location>
</feature>